<organism evidence="6 7">
    <name type="scientific">Leucobacter komagatae</name>
    <dbReference type="NCBI Taxonomy" id="55969"/>
    <lineage>
        <taxon>Bacteria</taxon>
        <taxon>Bacillati</taxon>
        <taxon>Actinomycetota</taxon>
        <taxon>Actinomycetes</taxon>
        <taxon>Micrococcales</taxon>
        <taxon>Microbacteriaceae</taxon>
        <taxon>Leucobacter</taxon>
    </lineage>
</organism>
<dbReference type="GO" id="GO:0016020">
    <property type="term" value="C:membrane"/>
    <property type="evidence" value="ECO:0007669"/>
    <property type="project" value="UniProtKB-SubCell"/>
</dbReference>
<protein>
    <recommendedName>
        <fullName evidence="8">YhgE/Pip domain-containing protein</fullName>
    </recommendedName>
</protein>
<dbReference type="SUPFAM" id="SSF101967">
    <property type="entry name" value="Adhesin YadA, collagen-binding domain"/>
    <property type="match status" value="2"/>
</dbReference>
<dbReference type="Proteomes" id="UP000032120">
    <property type="component" value="Unassembled WGS sequence"/>
</dbReference>
<sequence>MTPALSPLRGKRISWTTLLGLLLVPLTVAGLFLWGLWNPSDRLPNVTAAVVNHDEPVEVDGQLVPLGRILAAELIAGGDEPAAETPERQNFTWVLTDDVDAQAGLADGRFATTITIPKDFSAAATSLADGPEAARSATIEIADSAKGRLLDSALAGIVTQTATRVLNQQLGEQFVGNIFVGMNSLHDGVTDAAAGAGELAGGGKQLADGADALAEGTTGLASGAEELSGGAQQLAGGASQLAAGTQELAAGATQLTEGATGIAAGAAELAQGTRDSANGGATLAAGVEQYTGLVNAVLEPIIAGSGQALEPLQQLRAAIEALPEELFPEEHPKAALLAAVDAAIDELAGAASGSSGSQLVQLRNAGTDLATGARAAANGQAELATGAENFAAGVGEFAGGMTTFSGGVSQLAGQAPALSAGADQLAGGVSQLAGGAGELADGADTLAEGAGAAAEGTKTLAAGLDEAAAQIPNYTEDERTTMAETAVETVKAEGGSDELFNSSGIPLFAGIALWAGALAAFLVLAPLWSRTREAAKGVLALTLRSVRPALLLGAAQGAIAGVVLPIALRYDFAQAAGFFGLSVLAGTAFSLIVQGLSARFGGYGRFAAFALLVIAFTVGIVSTVPGVLAAVGDASPIGAAFTGFQALAAGASGAGGAAALLALWGAAGAGLTAWAVARERRA</sequence>
<name>A0A0D0H2N1_9MICO</name>
<dbReference type="AlphaFoldDB" id="A0A0D0H2N1"/>
<evidence type="ECO:0000256" key="1">
    <source>
        <dbReference type="ARBA" id="ARBA00004141"/>
    </source>
</evidence>
<feature type="transmembrane region" description="Helical" evidence="5">
    <location>
        <begin position="606"/>
        <end position="631"/>
    </location>
</feature>
<keyword evidence="7" id="KW-1185">Reference proteome</keyword>
<keyword evidence="3 5" id="KW-1133">Transmembrane helix</keyword>
<dbReference type="RefSeq" id="WP_042545406.1">
    <property type="nucleotide sequence ID" value="NZ_JXSQ01000040.1"/>
</dbReference>
<dbReference type="PANTHER" id="PTHR43077:SF5">
    <property type="entry name" value="PHAGE INFECTION PROTEIN"/>
    <property type="match status" value="1"/>
</dbReference>
<dbReference type="Gene3D" id="1.10.287.950">
    <property type="entry name" value="Methyl-accepting chemotaxis protein"/>
    <property type="match status" value="2"/>
</dbReference>
<proteinExistence type="predicted"/>
<evidence type="ECO:0000256" key="2">
    <source>
        <dbReference type="ARBA" id="ARBA00022692"/>
    </source>
</evidence>
<dbReference type="InterPro" id="IPR051328">
    <property type="entry name" value="T7SS_ABC-Transporter"/>
</dbReference>
<feature type="transmembrane region" description="Helical" evidence="5">
    <location>
        <begin position="507"/>
        <end position="528"/>
    </location>
</feature>
<dbReference type="NCBIfam" id="TIGR03057">
    <property type="entry name" value="xxxLxxG_by_4"/>
    <property type="match status" value="4"/>
</dbReference>
<comment type="subcellular location">
    <subcellularLocation>
        <location evidence="1">Membrane</location>
        <topology evidence="1">Multi-pass membrane protein</topology>
    </subcellularLocation>
</comment>
<dbReference type="InterPro" id="IPR023908">
    <property type="entry name" value="xxxLxxG_rpt"/>
</dbReference>
<dbReference type="EMBL" id="JXSQ01000040">
    <property type="protein sequence ID" value="KIP51390.1"/>
    <property type="molecule type" value="Genomic_DNA"/>
</dbReference>
<feature type="transmembrane region" description="Helical" evidence="5">
    <location>
        <begin position="12"/>
        <end position="37"/>
    </location>
</feature>
<evidence type="ECO:0000313" key="7">
    <source>
        <dbReference type="Proteomes" id="UP000032120"/>
    </source>
</evidence>
<comment type="caution">
    <text evidence="6">The sequence shown here is derived from an EMBL/GenBank/DDBJ whole genome shotgun (WGS) entry which is preliminary data.</text>
</comment>
<feature type="transmembrane region" description="Helical" evidence="5">
    <location>
        <begin position="549"/>
        <end position="568"/>
    </location>
</feature>
<accession>A0A0D0H2N1</accession>
<evidence type="ECO:0000256" key="5">
    <source>
        <dbReference type="SAM" id="Phobius"/>
    </source>
</evidence>
<gene>
    <name evidence="6" type="ORF">SD72_15675</name>
</gene>
<evidence type="ECO:0000313" key="6">
    <source>
        <dbReference type="EMBL" id="KIP51390.1"/>
    </source>
</evidence>
<dbReference type="InterPro" id="IPR011049">
    <property type="entry name" value="Serralysin-like_metalloprot_C"/>
</dbReference>
<dbReference type="NCBIfam" id="TIGR03061">
    <property type="entry name" value="pip_yhgE_Nterm"/>
    <property type="match status" value="1"/>
</dbReference>
<dbReference type="PANTHER" id="PTHR43077">
    <property type="entry name" value="TRANSPORT PERMEASE YVFS-RELATED"/>
    <property type="match status" value="1"/>
</dbReference>
<evidence type="ECO:0000256" key="4">
    <source>
        <dbReference type="ARBA" id="ARBA00023136"/>
    </source>
</evidence>
<evidence type="ECO:0000256" key="3">
    <source>
        <dbReference type="ARBA" id="ARBA00022989"/>
    </source>
</evidence>
<keyword evidence="2 5" id="KW-0812">Transmembrane</keyword>
<evidence type="ECO:0008006" key="8">
    <source>
        <dbReference type="Google" id="ProtNLM"/>
    </source>
</evidence>
<dbReference type="InterPro" id="IPR017500">
    <property type="entry name" value="Phage_infect_YhgE_N"/>
</dbReference>
<dbReference type="OrthoDB" id="9811483at2"/>
<keyword evidence="4 5" id="KW-0472">Membrane</keyword>
<feature type="transmembrane region" description="Helical" evidence="5">
    <location>
        <begin position="651"/>
        <end position="677"/>
    </location>
</feature>
<reference evidence="6 7" key="1">
    <citation type="submission" date="2015-01" db="EMBL/GenBank/DDBJ databases">
        <title>Draft genome sequence of Leucobacter komagatae strain VKM ST2845.</title>
        <authorList>
            <person name="Karlyshev A.V."/>
            <person name="Kudryashova E.B."/>
        </authorList>
    </citation>
    <scope>NUCLEOTIDE SEQUENCE [LARGE SCALE GENOMIC DNA]</scope>
    <source>
        <strain evidence="6 7">VKM ST2845</strain>
    </source>
</reference>
<feature type="transmembrane region" description="Helical" evidence="5">
    <location>
        <begin position="574"/>
        <end position="594"/>
    </location>
</feature>